<dbReference type="SUPFAM" id="SSF46548">
    <property type="entry name" value="alpha-helical ferredoxin"/>
    <property type="match status" value="1"/>
</dbReference>
<organism evidence="8 9">
    <name type="scientific">Desulfomicrobium apsheronum</name>
    <dbReference type="NCBI Taxonomy" id="52560"/>
    <lineage>
        <taxon>Bacteria</taxon>
        <taxon>Pseudomonadati</taxon>
        <taxon>Thermodesulfobacteriota</taxon>
        <taxon>Desulfovibrionia</taxon>
        <taxon>Desulfovibrionales</taxon>
        <taxon>Desulfomicrobiaceae</taxon>
        <taxon>Desulfomicrobium</taxon>
    </lineage>
</organism>
<keyword evidence="1" id="KW-0813">Transport</keyword>
<dbReference type="PROSITE" id="PS00198">
    <property type="entry name" value="4FE4S_FER_1"/>
    <property type="match status" value="1"/>
</dbReference>
<reference evidence="9" key="1">
    <citation type="submission" date="2016-10" db="EMBL/GenBank/DDBJ databases">
        <authorList>
            <person name="Varghese N."/>
            <person name="Submissions S."/>
        </authorList>
    </citation>
    <scope>NUCLEOTIDE SEQUENCE [LARGE SCALE GENOMIC DNA]</scope>
    <source>
        <strain evidence="9">DSM 5918</strain>
    </source>
</reference>
<evidence type="ECO:0000256" key="3">
    <source>
        <dbReference type="ARBA" id="ARBA00022723"/>
    </source>
</evidence>
<proteinExistence type="predicted"/>
<accession>A0A1I3VN54</accession>
<evidence type="ECO:0000256" key="1">
    <source>
        <dbReference type="ARBA" id="ARBA00022448"/>
    </source>
</evidence>
<name>A0A1I3VN54_9BACT</name>
<dbReference type="GO" id="GO:0046872">
    <property type="term" value="F:metal ion binding"/>
    <property type="evidence" value="ECO:0007669"/>
    <property type="project" value="UniProtKB-KW"/>
</dbReference>
<evidence type="ECO:0000256" key="5">
    <source>
        <dbReference type="ARBA" id="ARBA00023004"/>
    </source>
</evidence>
<dbReference type="InterPro" id="IPR017896">
    <property type="entry name" value="4Fe4S_Fe-S-bd"/>
</dbReference>
<dbReference type="Proteomes" id="UP000198635">
    <property type="component" value="Unassembled WGS sequence"/>
</dbReference>
<dbReference type="STRING" id="52560.SAMN04488082_110101"/>
<feature type="domain" description="4Fe-4S ferredoxin-type" evidence="7">
    <location>
        <begin position="23"/>
        <end position="54"/>
    </location>
</feature>
<keyword evidence="5" id="KW-0408">Iron</keyword>
<dbReference type="PROSITE" id="PS51379">
    <property type="entry name" value="4FE4S_FER_2"/>
    <property type="match status" value="1"/>
</dbReference>
<sequence>MLNGKIIELGRGKSTFMETVREILPEGGNLNMCLTCGACSSGCPATGMENMDPRKFLRMAALGMDEEILSTPWVWMCTMCQRCIYACPMKIDIPRLVYEVRAAWPRETRPKGIMGSCDMALKNESGSAMGTAPDDFAFVVDDILTECREAQPEFEDMEAPVDKEGAEFFLNQNSREPVTEPDELLPLWKILHLVGADWTYGSRGWAGENYCMFLADNQSWERLTRQSADKASELGCKVFLNTE</sequence>
<dbReference type="AlphaFoldDB" id="A0A1I3VN54"/>
<dbReference type="Gene3D" id="1.10.1060.10">
    <property type="entry name" value="Alpha-helical ferredoxin"/>
    <property type="match status" value="1"/>
</dbReference>
<gene>
    <name evidence="8" type="ORF">SAMN04488082_110101</name>
</gene>
<dbReference type="InterPro" id="IPR017900">
    <property type="entry name" value="4Fe4S_Fe_S_CS"/>
</dbReference>
<keyword evidence="6" id="KW-0411">Iron-sulfur</keyword>
<keyword evidence="9" id="KW-1185">Reference proteome</keyword>
<dbReference type="Pfam" id="PF13183">
    <property type="entry name" value="Fer4_8"/>
    <property type="match status" value="1"/>
</dbReference>
<dbReference type="EMBL" id="FORX01000010">
    <property type="protein sequence ID" value="SFJ95677.1"/>
    <property type="molecule type" value="Genomic_DNA"/>
</dbReference>
<evidence type="ECO:0000313" key="9">
    <source>
        <dbReference type="Proteomes" id="UP000198635"/>
    </source>
</evidence>
<evidence type="ECO:0000256" key="6">
    <source>
        <dbReference type="ARBA" id="ARBA00023014"/>
    </source>
</evidence>
<keyword evidence="4" id="KW-0249">Electron transport</keyword>
<evidence type="ECO:0000259" key="7">
    <source>
        <dbReference type="PROSITE" id="PS51379"/>
    </source>
</evidence>
<dbReference type="PANTHER" id="PTHR43551">
    <property type="entry name" value="FUMARATE REDUCTASE IRON-SULFUR SUBUNIT"/>
    <property type="match status" value="1"/>
</dbReference>
<evidence type="ECO:0000256" key="4">
    <source>
        <dbReference type="ARBA" id="ARBA00022982"/>
    </source>
</evidence>
<keyword evidence="2" id="KW-0004">4Fe-4S</keyword>
<dbReference type="PANTHER" id="PTHR43551:SF1">
    <property type="entry name" value="HETERODISULFIDE REDUCTASE"/>
    <property type="match status" value="1"/>
</dbReference>
<keyword evidence="3" id="KW-0479">Metal-binding</keyword>
<protein>
    <submittedName>
        <fullName evidence="8">4Fe-4S dicluster domain-containing protein</fullName>
    </submittedName>
</protein>
<dbReference type="GO" id="GO:0051539">
    <property type="term" value="F:4 iron, 4 sulfur cluster binding"/>
    <property type="evidence" value="ECO:0007669"/>
    <property type="project" value="UniProtKB-KW"/>
</dbReference>
<evidence type="ECO:0000313" key="8">
    <source>
        <dbReference type="EMBL" id="SFJ95677.1"/>
    </source>
</evidence>
<evidence type="ECO:0000256" key="2">
    <source>
        <dbReference type="ARBA" id="ARBA00022485"/>
    </source>
</evidence>
<dbReference type="InterPro" id="IPR009051">
    <property type="entry name" value="Helical_ferredxn"/>
</dbReference>